<dbReference type="SUPFAM" id="SSF81383">
    <property type="entry name" value="F-box domain"/>
    <property type="match status" value="1"/>
</dbReference>
<organism evidence="2 3">
    <name type="scientific">Dipteronia dyeriana</name>
    <dbReference type="NCBI Taxonomy" id="168575"/>
    <lineage>
        <taxon>Eukaryota</taxon>
        <taxon>Viridiplantae</taxon>
        <taxon>Streptophyta</taxon>
        <taxon>Embryophyta</taxon>
        <taxon>Tracheophyta</taxon>
        <taxon>Spermatophyta</taxon>
        <taxon>Magnoliopsida</taxon>
        <taxon>eudicotyledons</taxon>
        <taxon>Gunneridae</taxon>
        <taxon>Pentapetalae</taxon>
        <taxon>rosids</taxon>
        <taxon>malvids</taxon>
        <taxon>Sapindales</taxon>
        <taxon>Sapindaceae</taxon>
        <taxon>Hippocastanoideae</taxon>
        <taxon>Acereae</taxon>
        <taxon>Dipteronia</taxon>
    </lineage>
</organism>
<gene>
    <name evidence="2" type="ORF">Ddye_027342</name>
</gene>
<evidence type="ECO:0000313" key="2">
    <source>
        <dbReference type="EMBL" id="KAK2639547.1"/>
    </source>
</evidence>
<protein>
    <recommendedName>
        <fullName evidence="1">F-box domain-containing protein</fullName>
    </recommendedName>
</protein>
<feature type="domain" description="F-box" evidence="1">
    <location>
        <begin position="17"/>
        <end position="63"/>
    </location>
</feature>
<sequence length="137" mass="16039">MDIQKHKHRRGKNKINSCDWSRLPRNAIATISDKLSLCDLLSFSNVCKSWRSFQKQTSMMMDYRNPLRGFPWLVMSKETGSEPKRCFSILENKLWKMKMPKADGGFIWGSFEDWLIFAKSPSVIQYKDLPAKSVLWS</sequence>
<dbReference type="InterPro" id="IPR001810">
    <property type="entry name" value="F-box_dom"/>
</dbReference>
<dbReference type="AlphaFoldDB" id="A0AAD9TNY7"/>
<name>A0AAD9TNY7_9ROSI</name>
<dbReference type="Pfam" id="PF00646">
    <property type="entry name" value="F-box"/>
    <property type="match status" value="1"/>
</dbReference>
<dbReference type="InterPro" id="IPR036047">
    <property type="entry name" value="F-box-like_dom_sf"/>
</dbReference>
<dbReference type="Proteomes" id="UP001280121">
    <property type="component" value="Unassembled WGS sequence"/>
</dbReference>
<dbReference type="EMBL" id="JANJYI010000008">
    <property type="protein sequence ID" value="KAK2639547.1"/>
    <property type="molecule type" value="Genomic_DNA"/>
</dbReference>
<keyword evidence="3" id="KW-1185">Reference proteome</keyword>
<proteinExistence type="predicted"/>
<comment type="caution">
    <text evidence="2">The sequence shown here is derived from an EMBL/GenBank/DDBJ whole genome shotgun (WGS) entry which is preliminary data.</text>
</comment>
<dbReference type="PANTHER" id="PTHR45463:SF8">
    <property type="entry name" value="OS09G0392200 PROTEIN"/>
    <property type="match status" value="1"/>
</dbReference>
<accession>A0AAD9TNY7</accession>
<dbReference type="Gene3D" id="1.20.1280.50">
    <property type="match status" value="1"/>
</dbReference>
<dbReference type="PROSITE" id="PS50181">
    <property type="entry name" value="FBOX"/>
    <property type="match status" value="1"/>
</dbReference>
<evidence type="ECO:0000313" key="3">
    <source>
        <dbReference type="Proteomes" id="UP001280121"/>
    </source>
</evidence>
<evidence type="ECO:0000259" key="1">
    <source>
        <dbReference type="PROSITE" id="PS50181"/>
    </source>
</evidence>
<dbReference type="PANTHER" id="PTHR45463">
    <property type="entry name" value="OS09G0392200 PROTEIN"/>
    <property type="match status" value="1"/>
</dbReference>
<reference evidence="2" key="1">
    <citation type="journal article" date="2023" name="Plant J.">
        <title>Genome sequences and population genomics provide insights into the demographic history, inbreeding, and mutation load of two 'living fossil' tree species of Dipteronia.</title>
        <authorList>
            <person name="Feng Y."/>
            <person name="Comes H.P."/>
            <person name="Chen J."/>
            <person name="Zhu S."/>
            <person name="Lu R."/>
            <person name="Zhang X."/>
            <person name="Li P."/>
            <person name="Qiu J."/>
            <person name="Olsen K.M."/>
            <person name="Qiu Y."/>
        </authorList>
    </citation>
    <scope>NUCLEOTIDE SEQUENCE</scope>
    <source>
        <strain evidence="2">KIB01</strain>
    </source>
</reference>